<proteinExistence type="predicted"/>
<evidence type="ECO:0000313" key="3">
    <source>
        <dbReference type="Proteomes" id="UP001367676"/>
    </source>
</evidence>
<comment type="caution">
    <text evidence="2">The sequence shown here is derived from an EMBL/GenBank/DDBJ whole genome shotgun (WGS) entry which is preliminary data.</text>
</comment>
<feature type="compositionally biased region" description="Polar residues" evidence="1">
    <location>
        <begin position="135"/>
        <end position="152"/>
    </location>
</feature>
<feature type="compositionally biased region" description="Basic and acidic residues" evidence="1">
    <location>
        <begin position="83"/>
        <end position="120"/>
    </location>
</feature>
<name>A0AAN9Y1H0_9HEMI</name>
<reference evidence="2 3" key="1">
    <citation type="submission" date="2024-03" db="EMBL/GenBank/DDBJ databases">
        <title>Adaptation during the transition from Ophiocordyceps entomopathogen to insect associate is accompanied by gene loss and intensified selection.</title>
        <authorList>
            <person name="Ward C.M."/>
            <person name="Onetto C.A."/>
            <person name="Borneman A.R."/>
        </authorList>
    </citation>
    <scope>NUCLEOTIDE SEQUENCE [LARGE SCALE GENOMIC DNA]</scope>
    <source>
        <strain evidence="2">AWRI1</strain>
        <tissue evidence="2">Single Adult Female</tissue>
    </source>
</reference>
<sequence length="230" mass="25835">MTVNLSHAENPMNTFSTTFAPVLASAIDQLSMQSVNEITPHMEALASIVEGDCIHDFFQNVVDECHKHQKKLESKEPSAISGDKQEVKDGREREDLEKQKESEIEKKREREELDKQKTSEVEEIQSPQEKVVATEQVSPKENASTNSARNQPTPAPKITQLKEAAEGVEYKYKKKNGTGIILKRKGDKLIATILKPNITERPTQEIDLNTRGEETVKTLVDTLTAVKKIQ</sequence>
<dbReference type="AlphaFoldDB" id="A0AAN9Y1H0"/>
<gene>
    <name evidence="2" type="ORF">V9T40_013652</name>
</gene>
<keyword evidence="3" id="KW-1185">Reference proteome</keyword>
<accession>A0AAN9Y1H0</accession>
<dbReference type="Proteomes" id="UP001367676">
    <property type="component" value="Unassembled WGS sequence"/>
</dbReference>
<organism evidence="2 3">
    <name type="scientific">Parthenolecanium corni</name>
    <dbReference type="NCBI Taxonomy" id="536013"/>
    <lineage>
        <taxon>Eukaryota</taxon>
        <taxon>Metazoa</taxon>
        <taxon>Ecdysozoa</taxon>
        <taxon>Arthropoda</taxon>
        <taxon>Hexapoda</taxon>
        <taxon>Insecta</taxon>
        <taxon>Pterygota</taxon>
        <taxon>Neoptera</taxon>
        <taxon>Paraneoptera</taxon>
        <taxon>Hemiptera</taxon>
        <taxon>Sternorrhyncha</taxon>
        <taxon>Coccoidea</taxon>
        <taxon>Coccidae</taxon>
        <taxon>Parthenolecanium</taxon>
    </lineage>
</organism>
<evidence type="ECO:0000256" key="1">
    <source>
        <dbReference type="SAM" id="MobiDB-lite"/>
    </source>
</evidence>
<feature type="region of interest" description="Disordered" evidence="1">
    <location>
        <begin position="70"/>
        <end position="155"/>
    </location>
</feature>
<protein>
    <submittedName>
        <fullName evidence="2">Uncharacterized protein</fullName>
    </submittedName>
</protein>
<dbReference type="EMBL" id="JBBCAQ010000033">
    <property type="protein sequence ID" value="KAK7582207.1"/>
    <property type="molecule type" value="Genomic_DNA"/>
</dbReference>
<evidence type="ECO:0000313" key="2">
    <source>
        <dbReference type="EMBL" id="KAK7582207.1"/>
    </source>
</evidence>